<evidence type="ECO:0000256" key="5">
    <source>
        <dbReference type="ARBA" id="ARBA00022723"/>
    </source>
</evidence>
<keyword evidence="13" id="KW-0539">Nucleus</keyword>
<dbReference type="GO" id="GO:0008270">
    <property type="term" value="F:zinc ion binding"/>
    <property type="evidence" value="ECO:0007669"/>
    <property type="project" value="UniProtKB-KW"/>
</dbReference>
<dbReference type="InterPro" id="IPR002717">
    <property type="entry name" value="HAT_MYST-type"/>
</dbReference>
<feature type="region of interest" description="Disordered" evidence="17">
    <location>
        <begin position="105"/>
        <end position="124"/>
    </location>
</feature>
<comment type="similarity">
    <text evidence="2">Belongs to the MYST (SAS/MOZ) family.</text>
</comment>
<evidence type="ECO:0000256" key="2">
    <source>
        <dbReference type="ARBA" id="ARBA00010107"/>
    </source>
</evidence>
<keyword evidence="14" id="KW-0012">Acyltransferase</keyword>
<dbReference type="PANTHER" id="PTHR10615:SF219">
    <property type="entry name" value="HISTONE ACETYLTRANSFERASE KAT5"/>
    <property type="match status" value="1"/>
</dbReference>
<reference evidence="20" key="1">
    <citation type="submission" date="2021-01" db="EMBL/GenBank/DDBJ databases">
        <authorList>
            <person name="Corre E."/>
            <person name="Pelletier E."/>
            <person name="Niang G."/>
            <person name="Scheremetjew M."/>
            <person name="Finn R."/>
            <person name="Kale V."/>
            <person name="Holt S."/>
            <person name="Cochrane G."/>
            <person name="Meng A."/>
            <person name="Brown T."/>
            <person name="Cohen L."/>
        </authorList>
    </citation>
    <scope>NUCLEOTIDE SEQUENCE</scope>
    <source>
        <strain evidence="20">CCMP443</strain>
    </source>
</reference>
<dbReference type="InterPro" id="IPR016181">
    <property type="entry name" value="Acyl_CoA_acyltransferase"/>
</dbReference>
<feature type="domain" description="MYST-type HAT" evidence="19">
    <location>
        <begin position="152"/>
        <end position="423"/>
    </location>
</feature>
<proteinExistence type="inferred from homology"/>
<dbReference type="Gene3D" id="3.40.630.30">
    <property type="match status" value="1"/>
</dbReference>
<dbReference type="InterPro" id="IPR050603">
    <property type="entry name" value="MYST_HAT"/>
</dbReference>
<keyword evidence="10" id="KW-0805">Transcription regulation</keyword>
<dbReference type="GO" id="GO:0004402">
    <property type="term" value="F:histone acetyltransferase activity"/>
    <property type="evidence" value="ECO:0007669"/>
    <property type="project" value="InterPro"/>
</dbReference>
<dbReference type="Pfam" id="PF17772">
    <property type="entry name" value="zf-MYST"/>
    <property type="match status" value="1"/>
</dbReference>
<dbReference type="SMART" id="SM00298">
    <property type="entry name" value="CHROMO"/>
    <property type="match status" value="1"/>
</dbReference>
<comment type="subcellular location">
    <subcellularLocation>
        <location evidence="1">Nucleus</location>
    </subcellularLocation>
</comment>
<dbReference type="GO" id="GO:0006355">
    <property type="term" value="P:regulation of DNA-templated transcription"/>
    <property type="evidence" value="ECO:0007669"/>
    <property type="project" value="InterPro"/>
</dbReference>
<dbReference type="AlphaFoldDB" id="A0A7S0WC30"/>
<dbReference type="FunFam" id="3.30.60.60:FF:000001">
    <property type="entry name" value="Histone acetyltransferase"/>
    <property type="match status" value="1"/>
</dbReference>
<evidence type="ECO:0000256" key="13">
    <source>
        <dbReference type="ARBA" id="ARBA00023242"/>
    </source>
</evidence>
<dbReference type="PANTHER" id="PTHR10615">
    <property type="entry name" value="HISTONE ACETYLTRANSFERASE"/>
    <property type="match status" value="1"/>
</dbReference>
<evidence type="ECO:0000259" key="18">
    <source>
        <dbReference type="PROSITE" id="PS50157"/>
    </source>
</evidence>
<feature type="compositionally biased region" description="Low complexity" evidence="17">
    <location>
        <begin position="1"/>
        <end position="31"/>
    </location>
</feature>
<dbReference type="Pfam" id="PF01853">
    <property type="entry name" value="MOZ_SAS"/>
    <property type="match status" value="1"/>
</dbReference>
<feature type="compositionally biased region" description="Polar residues" evidence="17">
    <location>
        <begin position="107"/>
        <end position="119"/>
    </location>
</feature>
<keyword evidence="12" id="KW-0234">DNA repair</keyword>
<keyword evidence="5" id="KW-0479">Metal-binding</keyword>
<dbReference type="FunFam" id="3.40.630.30:FF:000002">
    <property type="entry name" value="Histone acetyltransferase"/>
    <property type="match status" value="1"/>
</dbReference>
<keyword evidence="4" id="KW-0808">Transferase</keyword>
<dbReference type="Gene3D" id="3.30.60.60">
    <property type="entry name" value="N-acetyl transferase-like"/>
    <property type="match status" value="1"/>
</dbReference>
<dbReference type="InterPro" id="IPR013087">
    <property type="entry name" value="Znf_C2H2_type"/>
</dbReference>
<dbReference type="GO" id="GO:0006281">
    <property type="term" value="P:DNA repair"/>
    <property type="evidence" value="ECO:0007669"/>
    <property type="project" value="UniProtKB-KW"/>
</dbReference>
<evidence type="ECO:0000256" key="12">
    <source>
        <dbReference type="ARBA" id="ARBA00023204"/>
    </source>
</evidence>
<evidence type="ECO:0000256" key="11">
    <source>
        <dbReference type="ARBA" id="ARBA00023163"/>
    </source>
</evidence>
<evidence type="ECO:0000256" key="17">
    <source>
        <dbReference type="SAM" id="MobiDB-lite"/>
    </source>
</evidence>
<dbReference type="GO" id="GO:0005634">
    <property type="term" value="C:nucleus"/>
    <property type="evidence" value="ECO:0007669"/>
    <property type="project" value="UniProtKB-SubCell"/>
</dbReference>
<dbReference type="InterPro" id="IPR000953">
    <property type="entry name" value="Chromo/chromo_shadow_dom"/>
</dbReference>
<dbReference type="InterPro" id="IPR036388">
    <property type="entry name" value="WH-like_DNA-bd_sf"/>
</dbReference>
<dbReference type="SUPFAM" id="SSF54160">
    <property type="entry name" value="Chromo domain-like"/>
    <property type="match status" value="1"/>
</dbReference>
<evidence type="ECO:0000313" key="20">
    <source>
        <dbReference type="EMBL" id="CAD8803313.1"/>
    </source>
</evidence>
<evidence type="ECO:0000259" key="19">
    <source>
        <dbReference type="PROSITE" id="PS51726"/>
    </source>
</evidence>
<keyword evidence="9" id="KW-0007">Acetylation</keyword>
<evidence type="ECO:0000256" key="10">
    <source>
        <dbReference type="ARBA" id="ARBA00023015"/>
    </source>
</evidence>
<evidence type="ECO:0000256" key="1">
    <source>
        <dbReference type="ARBA" id="ARBA00004123"/>
    </source>
</evidence>
<evidence type="ECO:0000256" key="15">
    <source>
        <dbReference type="PIRSR" id="PIRSR602717-51"/>
    </source>
</evidence>
<evidence type="ECO:0000256" key="7">
    <source>
        <dbReference type="ARBA" id="ARBA00022771"/>
    </source>
</evidence>
<dbReference type="InterPro" id="IPR040706">
    <property type="entry name" value="Zf-MYST"/>
</dbReference>
<dbReference type="Pfam" id="PF11717">
    <property type="entry name" value="Tudor-knot"/>
    <property type="match status" value="1"/>
</dbReference>
<dbReference type="CDD" id="cd04301">
    <property type="entry name" value="NAT_SF"/>
    <property type="match status" value="1"/>
</dbReference>
<feature type="active site" description="Proton donor/acceptor" evidence="15">
    <location>
        <position position="328"/>
    </location>
</feature>
<dbReference type="SUPFAM" id="SSF55729">
    <property type="entry name" value="Acyl-CoA N-acyltransferases (Nat)"/>
    <property type="match status" value="1"/>
</dbReference>
<evidence type="ECO:0000256" key="14">
    <source>
        <dbReference type="ARBA" id="ARBA00023315"/>
    </source>
</evidence>
<feature type="domain" description="C2H2-type" evidence="18">
    <location>
        <begin position="186"/>
        <end position="217"/>
    </location>
</feature>
<feature type="region of interest" description="Disordered" evidence="17">
    <location>
        <begin position="1"/>
        <end position="39"/>
    </location>
</feature>
<keyword evidence="11" id="KW-0804">Transcription</keyword>
<evidence type="ECO:0000256" key="3">
    <source>
        <dbReference type="ARBA" id="ARBA00013184"/>
    </source>
</evidence>
<gene>
    <name evidence="20" type="ORF">HTEP1355_LOCUS16991</name>
</gene>
<name>A0A7S0WC30_9CRYP</name>
<protein>
    <recommendedName>
        <fullName evidence="3">histone acetyltransferase</fullName>
        <ecNumber evidence="3">2.3.1.48</ecNumber>
    </recommendedName>
</protein>
<dbReference type="Gene3D" id="1.10.10.10">
    <property type="entry name" value="Winged helix-like DNA-binding domain superfamily/Winged helix DNA-binding domain"/>
    <property type="match status" value="1"/>
</dbReference>
<dbReference type="PROSITE" id="PS51726">
    <property type="entry name" value="MYST_HAT"/>
    <property type="match status" value="1"/>
</dbReference>
<dbReference type="FunFam" id="1.10.10.10:FF:000022">
    <property type="entry name" value="Histone acetyltransferase"/>
    <property type="match status" value="1"/>
</dbReference>
<evidence type="ECO:0000256" key="8">
    <source>
        <dbReference type="ARBA" id="ARBA00022833"/>
    </source>
</evidence>
<evidence type="ECO:0000256" key="9">
    <source>
        <dbReference type="ARBA" id="ARBA00022990"/>
    </source>
</evidence>
<dbReference type="Gene3D" id="2.30.30.140">
    <property type="match status" value="1"/>
</dbReference>
<keyword evidence="6" id="KW-0227">DNA damage</keyword>
<dbReference type="EMBL" id="HBFN01029421">
    <property type="protein sequence ID" value="CAD8803313.1"/>
    <property type="molecule type" value="Transcribed_RNA"/>
</dbReference>
<keyword evidence="7 16" id="KW-0863">Zinc-finger</keyword>
<sequence length="440" mass="50438">MPEGTAAAATGAAAPEGGTAAAPARPADQAAEGGGKSSDAPCEVDKLYSCLWNGQWQTARVVERRVDSNSGEWHYYVHYEDYDRRLDEWVTADRMGEMVVRQKKDSTLQAAQDSGQKMTRTQKRRHDEINTVDPTTIDPTTAALEHEREEATKVKNIQSVEFGMYEMDTWYFSPFPVEYSNTSKLYMCEFCLKYFRKGKTLERHKAKCDRRHPAGDEIYRHDDVSVFEVDGKKEKVYCQGLCLLSKLFLDHKTLYYDVDPFLFYVMTEVDDRGCHVVGYFSKEKESPDDHNLACIMVLPPYQRKRYGRFLISFSYELSKKEQRVGTPERPLSDLGLLSYRSYWKSVLLDVLSKHKGNLSIKDISLMTSIKADDIITTLQSMGLIKYWKGQHLISVSPKVIEDHLARQKKCLLTFDESKLIWTPPTERSGEYKAASARKSR</sequence>
<keyword evidence="8" id="KW-0862">Zinc</keyword>
<dbReference type="PROSITE" id="PS50157">
    <property type="entry name" value="ZINC_FINGER_C2H2_2"/>
    <property type="match status" value="1"/>
</dbReference>
<dbReference type="InterPro" id="IPR025995">
    <property type="entry name" value="Tudor-knot"/>
</dbReference>
<evidence type="ECO:0000256" key="4">
    <source>
        <dbReference type="ARBA" id="ARBA00022679"/>
    </source>
</evidence>
<dbReference type="InterPro" id="IPR016197">
    <property type="entry name" value="Chromo-like_dom_sf"/>
</dbReference>
<evidence type="ECO:0000256" key="6">
    <source>
        <dbReference type="ARBA" id="ARBA00022763"/>
    </source>
</evidence>
<evidence type="ECO:0000256" key="16">
    <source>
        <dbReference type="PROSITE-ProRule" id="PRU00042"/>
    </source>
</evidence>
<dbReference type="EC" id="2.3.1.48" evidence="3"/>
<accession>A0A7S0WC30</accession>
<organism evidence="20">
    <name type="scientific">Hemiselmis tepida</name>
    <dbReference type="NCBI Taxonomy" id="464990"/>
    <lineage>
        <taxon>Eukaryota</taxon>
        <taxon>Cryptophyceae</taxon>
        <taxon>Cryptomonadales</taxon>
        <taxon>Hemiselmidaceae</taxon>
        <taxon>Hemiselmis</taxon>
    </lineage>
</organism>